<feature type="region of interest" description="Disordered" evidence="1">
    <location>
        <begin position="45"/>
        <end position="74"/>
    </location>
</feature>
<evidence type="ECO:0000313" key="2">
    <source>
        <dbReference type="EMBL" id="OGM09748.1"/>
    </source>
</evidence>
<sequence length="74" mass="8157">MNDNCDHVWRKKGTWSGKTPDSQPTGGQAYQCDKCGDKATSMEEIKSKGGTVVQNTDMYGHPLKEPTPTIDNIQ</sequence>
<name>A0A1F7X5V4_9BACT</name>
<organism evidence="2 3">
    <name type="scientific">Candidatus Woesebacteria bacterium RBG_13_34_9</name>
    <dbReference type="NCBI Taxonomy" id="1802477"/>
    <lineage>
        <taxon>Bacteria</taxon>
        <taxon>Candidatus Woeseibacteriota</taxon>
    </lineage>
</organism>
<evidence type="ECO:0000256" key="1">
    <source>
        <dbReference type="SAM" id="MobiDB-lite"/>
    </source>
</evidence>
<protein>
    <submittedName>
        <fullName evidence="2">Uncharacterized protein</fullName>
    </submittedName>
</protein>
<comment type="caution">
    <text evidence="2">The sequence shown here is derived from an EMBL/GenBank/DDBJ whole genome shotgun (WGS) entry which is preliminary data.</text>
</comment>
<evidence type="ECO:0000313" key="3">
    <source>
        <dbReference type="Proteomes" id="UP000179219"/>
    </source>
</evidence>
<feature type="compositionally biased region" description="Polar residues" evidence="1">
    <location>
        <begin position="16"/>
        <end position="28"/>
    </location>
</feature>
<accession>A0A1F7X5V4</accession>
<gene>
    <name evidence="2" type="ORF">A2159_02875</name>
</gene>
<proteinExistence type="predicted"/>
<dbReference type="Proteomes" id="UP000179219">
    <property type="component" value="Unassembled WGS sequence"/>
</dbReference>
<feature type="region of interest" description="Disordered" evidence="1">
    <location>
        <begin position="1"/>
        <end position="32"/>
    </location>
</feature>
<reference evidence="2 3" key="1">
    <citation type="journal article" date="2016" name="Nat. Commun.">
        <title>Thousands of microbial genomes shed light on interconnected biogeochemical processes in an aquifer system.</title>
        <authorList>
            <person name="Anantharaman K."/>
            <person name="Brown C.T."/>
            <person name="Hug L.A."/>
            <person name="Sharon I."/>
            <person name="Castelle C.J."/>
            <person name="Probst A.J."/>
            <person name="Thomas B.C."/>
            <person name="Singh A."/>
            <person name="Wilkins M.J."/>
            <person name="Karaoz U."/>
            <person name="Brodie E.L."/>
            <person name="Williams K.H."/>
            <person name="Hubbard S.S."/>
            <person name="Banfield J.F."/>
        </authorList>
    </citation>
    <scope>NUCLEOTIDE SEQUENCE [LARGE SCALE GENOMIC DNA]</scope>
</reference>
<dbReference type="EMBL" id="MGFP01000020">
    <property type="protein sequence ID" value="OGM09748.1"/>
    <property type="molecule type" value="Genomic_DNA"/>
</dbReference>
<dbReference type="AlphaFoldDB" id="A0A1F7X5V4"/>